<evidence type="ECO:0000256" key="3">
    <source>
        <dbReference type="ARBA" id="ARBA00020902"/>
    </source>
</evidence>
<dbReference type="NCBIfam" id="TIGR00215">
    <property type="entry name" value="lpxB"/>
    <property type="match status" value="1"/>
</dbReference>
<keyword evidence="12" id="KW-1185">Reference proteome</keyword>
<organism evidence="11 12">
    <name type="scientific">Desulfobaculum bizertense DSM 18034</name>
    <dbReference type="NCBI Taxonomy" id="1121442"/>
    <lineage>
        <taxon>Bacteria</taxon>
        <taxon>Pseudomonadati</taxon>
        <taxon>Thermodesulfobacteriota</taxon>
        <taxon>Desulfovibrionia</taxon>
        <taxon>Desulfovibrionales</taxon>
        <taxon>Desulfovibrionaceae</taxon>
        <taxon>Desulfobaculum</taxon>
    </lineage>
</organism>
<dbReference type="PANTHER" id="PTHR30372:SF4">
    <property type="entry name" value="LIPID-A-DISACCHARIDE SYNTHASE, MITOCHONDRIAL-RELATED"/>
    <property type="match status" value="1"/>
</dbReference>
<evidence type="ECO:0000256" key="9">
    <source>
        <dbReference type="ARBA" id="ARBA00048975"/>
    </source>
</evidence>
<keyword evidence="5 10" id="KW-0441">Lipid A biosynthesis</keyword>
<evidence type="ECO:0000313" key="11">
    <source>
        <dbReference type="EMBL" id="SKA63719.1"/>
    </source>
</evidence>
<keyword evidence="7 10" id="KW-0808">Transferase</keyword>
<protein>
    <recommendedName>
        <fullName evidence="3 10">Lipid-A-disaccharide synthase</fullName>
        <ecNumber evidence="2 10">2.4.1.182</ecNumber>
    </recommendedName>
</protein>
<dbReference type="GO" id="GO:0009245">
    <property type="term" value="P:lipid A biosynthetic process"/>
    <property type="evidence" value="ECO:0007669"/>
    <property type="project" value="UniProtKB-UniRule"/>
</dbReference>
<reference evidence="11 12" key="1">
    <citation type="submission" date="2017-02" db="EMBL/GenBank/DDBJ databases">
        <authorList>
            <person name="Peterson S.W."/>
        </authorList>
    </citation>
    <scope>NUCLEOTIDE SEQUENCE [LARGE SCALE GENOMIC DNA]</scope>
    <source>
        <strain evidence="11 12">DSM 18034</strain>
    </source>
</reference>
<proteinExistence type="inferred from homology"/>
<evidence type="ECO:0000256" key="1">
    <source>
        <dbReference type="ARBA" id="ARBA00002056"/>
    </source>
</evidence>
<evidence type="ECO:0000256" key="7">
    <source>
        <dbReference type="ARBA" id="ARBA00022679"/>
    </source>
</evidence>
<evidence type="ECO:0000256" key="6">
    <source>
        <dbReference type="ARBA" id="ARBA00022676"/>
    </source>
</evidence>
<evidence type="ECO:0000313" key="12">
    <source>
        <dbReference type="Proteomes" id="UP000189733"/>
    </source>
</evidence>
<dbReference type="OrthoDB" id="9801642at2"/>
<sequence>MSNAIWINAGEVSGDMHGALLVKALRTQNPELDCLGMGGPAMHEQGFTNVFDISELSLMGVGEVLGHLPRIIGLLRRLYVQLKKHRPKAVVLIDAPDFNFFVARMAKRLGIPVFYYICPQVWAWRTGRVKFLREKVDRVLCILPFEKAFLARHGLDAEYVGHPLTSQMPLAELDGIETDPNQLLLLPGSRKKEIETLLPEFMQAAQKVRKTHPDLQVSIIRAPGVDEGFLRSHLPEDIPVEIFEPEDRYERMKKSAAVVAASGTVALETALLGVPTVVAYRMSLLTELVGRLLVKVKHISLPNLILGEEVFPELLQREANAGEIAAKVNNFMDTSHGDETRQKLAELRKMLGEPGAPERAAEYILSHS</sequence>
<dbReference type="EC" id="2.4.1.182" evidence="2 10"/>
<dbReference type="GO" id="GO:0008915">
    <property type="term" value="F:lipid-A-disaccharide synthase activity"/>
    <property type="evidence" value="ECO:0007669"/>
    <property type="project" value="UniProtKB-UniRule"/>
</dbReference>
<evidence type="ECO:0000256" key="10">
    <source>
        <dbReference type="HAMAP-Rule" id="MF_00392"/>
    </source>
</evidence>
<evidence type="ECO:0000256" key="5">
    <source>
        <dbReference type="ARBA" id="ARBA00022556"/>
    </source>
</evidence>
<dbReference type="UniPathway" id="UPA00973"/>
<dbReference type="InterPro" id="IPR003835">
    <property type="entry name" value="Glyco_trans_19"/>
</dbReference>
<dbReference type="EMBL" id="FUYA01000001">
    <property type="protein sequence ID" value="SKA63719.1"/>
    <property type="molecule type" value="Genomic_DNA"/>
</dbReference>
<comment type="function">
    <text evidence="1 10">Condensation of UDP-2,3-diacylglucosamine and 2,3-diacylglucosamine-1-phosphate to form lipid A disaccharide, a precursor of lipid A, a phosphorylated glycolipid that anchors the lipopolysaccharide to the outer membrane of the cell.</text>
</comment>
<name>A0A1T4VFH1_9BACT</name>
<keyword evidence="4 10" id="KW-0444">Lipid biosynthesis</keyword>
<gene>
    <name evidence="10" type="primary">lpxB</name>
    <name evidence="11" type="ORF">SAMN02745702_00196</name>
</gene>
<evidence type="ECO:0000256" key="4">
    <source>
        <dbReference type="ARBA" id="ARBA00022516"/>
    </source>
</evidence>
<evidence type="ECO:0000256" key="2">
    <source>
        <dbReference type="ARBA" id="ARBA00012687"/>
    </source>
</evidence>
<comment type="catalytic activity">
    <reaction evidence="9 10">
        <text>a lipid X + a UDP-2-N,3-O-bis[(3R)-3-hydroxyacyl]-alpha-D-glucosamine = a lipid A disaccharide + UDP + H(+)</text>
        <dbReference type="Rhea" id="RHEA:67828"/>
        <dbReference type="ChEBI" id="CHEBI:15378"/>
        <dbReference type="ChEBI" id="CHEBI:58223"/>
        <dbReference type="ChEBI" id="CHEBI:137748"/>
        <dbReference type="ChEBI" id="CHEBI:176338"/>
        <dbReference type="ChEBI" id="CHEBI:176343"/>
        <dbReference type="EC" id="2.4.1.182"/>
    </reaction>
</comment>
<dbReference type="RefSeq" id="WP_078683521.1">
    <property type="nucleotide sequence ID" value="NZ_FUYA01000001.1"/>
</dbReference>
<dbReference type="PANTHER" id="PTHR30372">
    <property type="entry name" value="LIPID-A-DISACCHARIDE SYNTHASE"/>
    <property type="match status" value="1"/>
</dbReference>
<dbReference type="AlphaFoldDB" id="A0A1T4VFH1"/>
<evidence type="ECO:0000256" key="8">
    <source>
        <dbReference type="ARBA" id="ARBA00023098"/>
    </source>
</evidence>
<dbReference type="Pfam" id="PF02684">
    <property type="entry name" value="LpxB"/>
    <property type="match status" value="1"/>
</dbReference>
<dbReference type="GO" id="GO:0016020">
    <property type="term" value="C:membrane"/>
    <property type="evidence" value="ECO:0007669"/>
    <property type="project" value="GOC"/>
</dbReference>
<dbReference type="SUPFAM" id="SSF53756">
    <property type="entry name" value="UDP-Glycosyltransferase/glycogen phosphorylase"/>
    <property type="match status" value="1"/>
</dbReference>
<dbReference type="HAMAP" id="MF_00392">
    <property type="entry name" value="LpxB"/>
    <property type="match status" value="1"/>
</dbReference>
<accession>A0A1T4VFH1</accession>
<comment type="similarity">
    <text evidence="10">Belongs to the LpxB family.</text>
</comment>
<keyword evidence="6 10" id="KW-0328">Glycosyltransferase</keyword>
<comment type="pathway">
    <text evidence="10">Bacterial outer membrane biogenesis; LPS lipid A biosynthesis.</text>
</comment>
<dbReference type="STRING" id="1121442.SAMN02745702_00196"/>
<dbReference type="Proteomes" id="UP000189733">
    <property type="component" value="Unassembled WGS sequence"/>
</dbReference>
<dbReference type="GO" id="GO:0005543">
    <property type="term" value="F:phospholipid binding"/>
    <property type="evidence" value="ECO:0007669"/>
    <property type="project" value="TreeGrafter"/>
</dbReference>
<keyword evidence="8 10" id="KW-0443">Lipid metabolism</keyword>